<keyword evidence="2" id="KW-1185">Reference proteome</keyword>
<sequence>MKKQHIMIIAIIIVIGIVAGGLVLGNSSTERNPDELVTAVGAHGGEPETGFNPILGWASASEPLIQSTLFKRNNNMSLVNDLATNHTVSSDGKTYTVNIRDGVKFHDNSSLTAKDIAFTYNEAKKVGGDIDLSNMVNATAVNDSTVEFYLNNSDSTFISKLSTLGIVPSESYNNETYGQNPIGSGPYKFVQWDKGQQVILELNDDYYGKKPEFKKLTILFLTGDAAFAAAKKGEVDIAEVPLSYSNEKISNMSSIILDSVDARGISLPYLPDTGNKTEDGVSIGNNVTSNKAIREALNYGINRQTIIDGPLQGHGNKSFDGIGYQLPWNNTEAIIEDGDIDKAKSILESDGWKDSDGDGILEKDGQKASFTVYYPSDDTTRQSIAVSVSEQAKKFGIEVNVEGKSWDEIDKLKLSNGVVWGYGGLDPSSLYHQYYGGFAGNNYDNPAFYDNPIVNQHMESALSSSNLESSYNDWSMVSWDGSNGISPKGDAVWLWTVFVDYPYFVDNSLDISENTTTIQPHGGDIFGNIYDWKRVNQTG</sequence>
<proteinExistence type="predicted"/>
<protein>
    <submittedName>
        <fullName evidence="1">ABC transporter substrate-binding protein</fullName>
    </submittedName>
</protein>
<evidence type="ECO:0000313" key="1">
    <source>
        <dbReference type="EMBL" id="BBL60963.1"/>
    </source>
</evidence>
<reference evidence="1" key="1">
    <citation type="submission" date="2019-06" db="EMBL/GenBank/DDBJ databases">
        <title>Complete genome sequence of Methanobrevibacter arboriphilus strain SA.</title>
        <authorList>
            <person name="Asakawa S."/>
        </authorList>
    </citation>
    <scope>NUCLEOTIDE SEQUENCE</scope>
    <source>
        <strain evidence="1">SA</strain>
    </source>
</reference>
<name>A0ACA8R154_METAZ</name>
<dbReference type="EMBL" id="AP019779">
    <property type="protein sequence ID" value="BBL60963.1"/>
    <property type="molecule type" value="Genomic_DNA"/>
</dbReference>
<gene>
    <name evidence="1" type="ORF">MarbSA_00030</name>
</gene>
<organism evidence="1 2">
    <name type="scientific">Methanobrevibacter arboriphilus</name>
    <dbReference type="NCBI Taxonomy" id="39441"/>
    <lineage>
        <taxon>Archaea</taxon>
        <taxon>Methanobacteriati</taxon>
        <taxon>Methanobacteriota</taxon>
        <taxon>Methanomada group</taxon>
        <taxon>Methanobacteria</taxon>
        <taxon>Methanobacteriales</taxon>
        <taxon>Methanobacteriaceae</taxon>
        <taxon>Methanobrevibacter</taxon>
    </lineage>
</organism>
<dbReference type="Proteomes" id="UP000825015">
    <property type="component" value="Chromosome"/>
</dbReference>
<evidence type="ECO:0000313" key="2">
    <source>
        <dbReference type="Proteomes" id="UP000825015"/>
    </source>
</evidence>
<accession>A0ACA8R154</accession>